<name>A0ABP8EU31_9MICO</name>
<reference evidence="2" key="1">
    <citation type="journal article" date="2019" name="Int. J. Syst. Evol. Microbiol.">
        <title>The Global Catalogue of Microorganisms (GCM) 10K type strain sequencing project: providing services to taxonomists for standard genome sequencing and annotation.</title>
        <authorList>
            <consortium name="The Broad Institute Genomics Platform"/>
            <consortium name="The Broad Institute Genome Sequencing Center for Infectious Disease"/>
            <person name="Wu L."/>
            <person name="Ma J."/>
        </authorList>
    </citation>
    <scope>NUCLEOTIDE SEQUENCE [LARGE SCALE GENOMIC DNA]</scope>
    <source>
        <strain evidence="2">JCM 17459</strain>
    </source>
</reference>
<keyword evidence="2" id="KW-1185">Reference proteome</keyword>
<dbReference type="Proteomes" id="UP001499841">
    <property type="component" value="Unassembled WGS sequence"/>
</dbReference>
<dbReference type="RefSeq" id="WP_345040064.1">
    <property type="nucleotide sequence ID" value="NZ_BAABBA010000007.1"/>
</dbReference>
<sequence>MNPYVGEPHAVLARIRHDELIAQAQRAHLLRELRRQTWENGGRPAPKLLRRAHALLARHTYERSHAPHLAR</sequence>
<proteinExistence type="predicted"/>
<comment type="caution">
    <text evidence="1">The sequence shown here is derived from an EMBL/GenBank/DDBJ whole genome shotgun (WGS) entry which is preliminary data.</text>
</comment>
<dbReference type="EMBL" id="BAABBA010000007">
    <property type="protein sequence ID" value="GAA4287425.1"/>
    <property type="molecule type" value="Genomic_DNA"/>
</dbReference>
<evidence type="ECO:0000313" key="2">
    <source>
        <dbReference type="Proteomes" id="UP001499841"/>
    </source>
</evidence>
<gene>
    <name evidence="1" type="ORF">GCM10022262_17840</name>
</gene>
<protein>
    <submittedName>
        <fullName evidence="1">Uncharacterized protein</fullName>
    </submittedName>
</protein>
<accession>A0ABP8EU31</accession>
<organism evidence="1 2">
    <name type="scientific">Georgenia daeguensis</name>
    <dbReference type="NCBI Taxonomy" id="908355"/>
    <lineage>
        <taxon>Bacteria</taxon>
        <taxon>Bacillati</taxon>
        <taxon>Actinomycetota</taxon>
        <taxon>Actinomycetes</taxon>
        <taxon>Micrococcales</taxon>
        <taxon>Bogoriellaceae</taxon>
        <taxon>Georgenia</taxon>
    </lineage>
</organism>
<evidence type="ECO:0000313" key="1">
    <source>
        <dbReference type="EMBL" id="GAA4287425.1"/>
    </source>
</evidence>